<dbReference type="SUPFAM" id="SSF56935">
    <property type="entry name" value="Porins"/>
    <property type="match status" value="1"/>
</dbReference>
<dbReference type="Pfam" id="PF00593">
    <property type="entry name" value="TonB_dep_Rec_b-barrel"/>
    <property type="match status" value="1"/>
</dbReference>
<keyword evidence="8 15" id="KW-0675">Receptor</keyword>
<gene>
    <name evidence="15" type="ORF">EHV23_04715</name>
</gene>
<dbReference type="OrthoDB" id="127311at2"/>
<accession>A0A3R8MYM8</accession>
<dbReference type="PROSITE" id="PS52016">
    <property type="entry name" value="TONB_DEPENDENT_REC_3"/>
    <property type="match status" value="1"/>
</dbReference>
<dbReference type="NCBIfam" id="TIGR01783">
    <property type="entry name" value="TonB-siderophor"/>
    <property type="match status" value="1"/>
</dbReference>
<evidence type="ECO:0000256" key="9">
    <source>
        <dbReference type="ARBA" id="ARBA00023237"/>
    </source>
</evidence>
<keyword evidence="16" id="KW-1185">Reference proteome</keyword>
<feature type="domain" description="TonB-dependent receptor-like beta-barrel" evidence="13">
    <location>
        <begin position="286"/>
        <end position="690"/>
    </location>
</feature>
<reference evidence="15 16" key="1">
    <citation type="submission" date="2018-11" db="EMBL/GenBank/DDBJ databases">
        <title>Genome sequencing of Lautropia sp. KCOM 2505 (= ChDC F240).</title>
        <authorList>
            <person name="Kook J.-K."/>
            <person name="Park S.-N."/>
            <person name="Lim Y.K."/>
        </authorList>
    </citation>
    <scope>NUCLEOTIDE SEQUENCE [LARGE SCALE GENOMIC DNA]</scope>
    <source>
        <strain evidence="15 16">KCOM 2505</strain>
    </source>
</reference>
<name>A0A3R8MYM8_9BURK</name>
<dbReference type="GO" id="GO:0009279">
    <property type="term" value="C:cell outer membrane"/>
    <property type="evidence" value="ECO:0007669"/>
    <property type="project" value="UniProtKB-SubCell"/>
</dbReference>
<evidence type="ECO:0000256" key="1">
    <source>
        <dbReference type="ARBA" id="ARBA00004571"/>
    </source>
</evidence>
<dbReference type="PANTHER" id="PTHR32552:SF84">
    <property type="entry name" value="TONB-DEPENDENT RECEPTOR-RELATED"/>
    <property type="match status" value="1"/>
</dbReference>
<evidence type="ECO:0000256" key="12">
    <source>
        <dbReference type="SAM" id="SignalP"/>
    </source>
</evidence>
<dbReference type="InterPro" id="IPR039426">
    <property type="entry name" value="TonB-dep_rcpt-like"/>
</dbReference>
<keyword evidence="12" id="KW-0732">Signal</keyword>
<keyword evidence="4 10" id="KW-1134">Transmembrane beta strand</keyword>
<protein>
    <submittedName>
        <fullName evidence="15">TonB-dependent receptor</fullName>
    </submittedName>
</protein>
<dbReference type="InterPro" id="IPR036942">
    <property type="entry name" value="Beta-barrel_TonB_sf"/>
</dbReference>
<feature type="domain" description="TonB-dependent receptor plug" evidence="14">
    <location>
        <begin position="76"/>
        <end position="178"/>
    </location>
</feature>
<keyword evidence="5 10" id="KW-0812">Transmembrane</keyword>
<dbReference type="EMBL" id="RRUE01000001">
    <property type="protein sequence ID" value="RRN45496.1"/>
    <property type="molecule type" value="Genomic_DNA"/>
</dbReference>
<dbReference type="Pfam" id="PF07715">
    <property type="entry name" value="Plug"/>
    <property type="match status" value="1"/>
</dbReference>
<evidence type="ECO:0000256" key="6">
    <source>
        <dbReference type="ARBA" id="ARBA00023077"/>
    </source>
</evidence>
<dbReference type="PANTHER" id="PTHR32552">
    <property type="entry name" value="FERRICHROME IRON RECEPTOR-RELATED"/>
    <property type="match status" value="1"/>
</dbReference>
<evidence type="ECO:0000313" key="16">
    <source>
        <dbReference type="Proteomes" id="UP000270261"/>
    </source>
</evidence>
<sequence>MPSGACLSRRFSRPPCASRSPAPLLTILPLAAGLASIPLPSCAASSTLPPVVVKGEQSPLLTVPVTAGSSLNLTPMQTPASVEGINRRQLEERGDATINDAVAQATGISATPHPANGMSDLSARGFDGASSVMQLYDGLRQYGGSSISFPFDTWSVERIEVLRGPASVTRGEGGIGGVINVVPKKPTQGPIRNEVQATLGTKNTQRLGLGSGGALTDRLSYRLDVSGNHSDGWVDRGNSRDSTFSGALQYQATPDLSLKLSHAYGSRRPMRYFGTPLIDGRQLDALRERNYDVQDTFVRFHDRWTELAATWTPGDALKVRSRLYHTGSHRDWRNADNYDYNPDTGLVDRTRATQIRQDQKQTGLTTDATLKGQLAGLDNTLSVGFDVNHGSFHHTNNNYTGNPGSVDVFNPEPGYFQSDIPFIPRWRSTVDQYALFVEDRLVPSPGWSVVGGLHYDHARVRRDDLISGQRQFSRTYHDTGWHLGAVREVTPDLSLYAQYSKAAEPVSGLMWLRPGSENFDMTRGRQIEIGLKQAFWNGRGEWTLAAYHLRKTHMLTQDPLDPERSVQVGKRSARGIEGTLALNVARNWRVEANATVLRARFDDFTEQDDDGVTVSRNGKVPPNVPERLANLWVSWNFQPRWTAMAGLRHVAKRYANNADTLTLPAYTTADLALRWAMNPDTDLTARVYNVTDRAYFTTAYYHDTQWFYGPGRRFELTLSHRF</sequence>
<evidence type="ECO:0000259" key="13">
    <source>
        <dbReference type="Pfam" id="PF00593"/>
    </source>
</evidence>
<dbReference type="GO" id="GO:0038023">
    <property type="term" value="F:signaling receptor activity"/>
    <property type="evidence" value="ECO:0007669"/>
    <property type="project" value="InterPro"/>
</dbReference>
<evidence type="ECO:0000256" key="10">
    <source>
        <dbReference type="PROSITE-ProRule" id="PRU01360"/>
    </source>
</evidence>
<dbReference type="InterPro" id="IPR010105">
    <property type="entry name" value="TonB_sidphr_rcpt"/>
</dbReference>
<evidence type="ECO:0000313" key="15">
    <source>
        <dbReference type="EMBL" id="RRN45496.1"/>
    </source>
</evidence>
<keyword evidence="6 11" id="KW-0798">TonB box</keyword>
<feature type="chain" id="PRO_5018735362" evidence="12">
    <location>
        <begin position="44"/>
        <end position="722"/>
    </location>
</feature>
<dbReference type="CDD" id="cd01347">
    <property type="entry name" value="ligand_gated_channel"/>
    <property type="match status" value="1"/>
</dbReference>
<dbReference type="Gene3D" id="2.170.130.10">
    <property type="entry name" value="TonB-dependent receptor, plug domain"/>
    <property type="match status" value="1"/>
</dbReference>
<evidence type="ECO:0000256" key="11">
    <source>
        <dbReference type="RuleBase" id="RU003357"/>
    </source>
</evidence>
<dbReference type="GO" id="GO:0015344">
    <property type="term" value="F:siderophore uptake transmembrane transporter activity"/>
    <property type="evidence" value="ECO:0007669"/>
    <property type="project" value="TreeGrafter"/>
</dbReference>
<evidence type="ECO:0000256" key="5">
    <source>
        <dbReference type="ARBA" id="ARBA00022692"/>
    </source>
</evidence>
<comment type="caution">
    <text evidence="15">The sequence shown here is derived from an EMBL/GenBank/DDBJ whole genome shotgun (WGS) entry which is preliminary data.</text>
</comment>
<dbReference type="InterPro" id="IPR012910">
    <property type="entry name" value="Plug_dom"/>
</dbReference>
<dbReference type="RefSeq" id="WP_125094925.1">
    <property type="nucleotide sequence ID" value="NZ_RRUE01000001.1"/>
</dbReference>
<organism evidence="15 16">
    <name type="scientific">Lautropia dentalis</name>
    <dbReference type="NCBI Taxonomy" id="2490857"/>
    <lineage>
        <taxon>Bacteria</taxon>
        <taxon>Pseudomonadati</taxon>
        <taxon>Pseudomonadota</taxon>
        <taxon>Betaproteobacteria</taxon>
        <taxon>Burkholderiales</taxon>
        <taxon>Burkholderiaceae</taxon>
        <taxon>Lautropia</taxon>
    </lineage>
</organism>
<evidence type="ECO:0000256" key="2">
    <source>
        <dbReference type="ARBA" id="ARBA00009810"/>
    </source>
</evidence>
<comment type="similarity">
    <text evidence="2 10 11">Belongs to the TonB-dependent receptor family.</text>
</comment>
<dbReference type="GO" id="GO:0015891">
    <property type="term" value="P:siderophore transport"/>
    <property type="evidence" value="ECO:0007669"/>
    <property type="project" value="InterPro"/>
</dbReference>
<keyword evidence="3 10" id="KW-0813">Transport</keyword>
<feature type="signal peptide" evidence="12">
    <location>
        <begin position="1"/>
        <end position="43"/>
    </location>
</feature>
<evidence type="ECO:0000256" key="4">
    <source>
        <dbReference type="ARBA" id="ARBA00022452"/>
    </source>
</evidence>
<keyword evidence="9 10" id="KW-0998">Cell outer membrane</keyword>
<evidence type="ECO:0000256" key="3">
    <source>
        <dbReference type="ARBA" id="ARBA00022448"/>
    </source>
</evidence>
<evidence type="ECO:0000259" key="14">
    <source>
        <dbReference type="Pfam" id="PF07715"/>
    </source>
</evidence>
<dbReference type="AlphaFoldDB" id="A0A3R8MYM8"/>
<keyword evidence="7 10" id="KW-0472">Membrane</keyword>
<dbReference type="Gene3D" id="2.40.170.20">
    <property type="entry name" value="TonB-dependent receptor, beta-barrel domain"/>
    <property type="match status" value="1"/>
</dbReference>
<comment type="subcellular location">
    <subcellularLocation>
        <location evidence="1 10">Cell outer membrane</location>
        <topology evidence="1 10">Multi-pass membrane protein</topology>
    </subcellularLocation>
</comment>
<dbReference type="InterPro" id="IPR000531">
    <property type="entry name" value="Beta-barrel_TonB"/>
</dbReference>
<dbReference type="InterPro" id="IPR037066">
    <property type="entry name" value="Plug_dom_sf"/>
</dbReference>
<evidence type="ECO:0000256" key="7">
    <source>
        <dbReference type="ARBA" id="ARBA00023136"/>
    </source>
</evidence>
<proteinExistence type="inferred from homology"/>
<dbReference type="Proteomes" id="UP000270261">
    <property type="component" value="Unassembled WGS sequence"/>
</dbReference>
<evidence type="ECO:0000256" key="8">
    <source>
        <dbReference type="ARBA" id="ARBA00023170"/>
    </source>
</evidence>